<dbReference type="InterPro" id="IPR041544">
    <property type="entry name" value="MotY_N"/>
</dbReference>
<dbReference type="PANTHER" id="PTHR30329">
    <property type="entry name" value="STATOR ELEMENT OF FLAGELLAR MOTOR COMPLEX"/>
    <property type="match status" value="1"/>
</dbReference>
<organism evidence="4 5">
    <name type="scientific">Brumicola blandensis</name>
    <dbReference type="NCBI Taxonomy" id="3075611"/>
    <lineage>
        <taxon>Bacteria</taxon>
        <taxon>Pseudomonadati</taxon>
        <taxon>Pseudomonadota</taxon>
        <taxon>Gammaproteobacteria</taxon>
        <taxon>Alteromonadales</taxon>
        <taxon>Alteromonadaceae</taxon>
        <taxon>Brumicola</taxon>
    </lineage>
</organism>
<dbReference type="RefSeq" id="WP_311361710.1">
    <property type="nucleotide sequence ID" value="NZ_JAVRIE010000003.1"/>
</dbReference>
<dbReference type="GO" id="GO:0016020">
    <property type="term" value="C:membrane"/>
    <property type="evidence" value="ECO:0007669"/>
    <property type="project" value="UniProtKB-UniRule"/>
</dbReference>
<feature type="signal peptide" evidence="2">
    <location>
        <begin position="1"/>
        <end position="21"/>
    </location>
</feature>
<dbReference type="Gene3D" id="2.60.40.2540">
    <property type="match status" value="1"/>
</dbReference>
<gene>
    <name evidence="4" type="ORF">RM544_10350</name>
</gene>
<evidence type="ECO:0000259" key="3">
    <source>
        <dbReference type="PROSITE" id="PS51123"/>
    </source>
</evidence>
<dbReference type="Pfam" id="PF00691">
    <property type="entry name" value="OmpA"/>
    <property type="match status" value="1"/>
</dbReference>
<dbReference type="InterPro" id="IPR036737">
    <property type="entry name" value="OmpA-like_sf"/>
</dbReference>
<evidence type="ECO:0000313" key="4">
    <source>
        <dbReference type="EMBL" id="MDT0582941.1"/>
    </source>
</evidence>
<dbReference type="Proteomes" id="UP001249020">
    <property type="component" value="Unassembled WGS sequence"/>
</dbReference>
<evidence type="ECO:0000313" key="5">
    <source>
        <dbReference type="Proteomes" id="UP001249020"/>
    </source>
</evidence>
<dbReference type="Pfam" id="PF18393">
    <property type="entry name" value="MotY_N"/>
    <property type="match status" value="1"/>
</dbReference>
<sequence length="290" mass="33485">MKKRNQFLISMFCLIPFIASANLREYKASVENSEWSLGEQTRLKCELMHPVPGYGLASFVTEASKQLNLEFVLDMLRLPNRYDVATVYSTPPKWMPGELTKTIGQMNLRKQYDGDLPSESAWEMLTELEKGYWPTIHYQDWNNRFDSVAVALNSSNFEPSYHAFADCVANLLPFNFEDIAYTVLSYKKSSVELTNYSKRRLDMIGEYLKEDLDLELVLLDGYSDSYGGSWNNEQLSIRRANEIRDFFTSMGVDTRRIEVTGHGEKRHVSPNDNELSRAKNRRVVIQLAKL</sequence>
<dbReference type="InterPro" id="IPR050330">
    <property type="entry name" value="Bact_OuterMem_StrucFunc"/>
</dbReference>
<keyword evidence="1" id="KW-0472">Membrane</keyword>
<dbReference type="Gene3D" id="3.30.1330.60">
    <property type="entry name" value="OmpA-like domain"/>
    <property type="match status" value="1"/>
</dbReference>
<dbReference type="AlphaFoldDB" id="A0AAW8R0X2"/>
<dbReference type="PANTHER" id="PTHR30329:SF21">
    <property type="entry name" value="LIPOPROTEIN YIAD-RELATED"/>
    <property type="match status" value="1"/>
</dbReference>
<dbReference type="EMBL" id="JAVRIE010000003">
    <property type="protein sequence ID" value="MDT0582941.1"/>
    <property type="molecule type" value="Genomic_DNA"/>
</dbReference>
<accession>A0AAW8R0X2</accession>
<keyword evidence="2" id="KW-0732">Signal</keyword>
<evidence type="ECO:0000256" key="2">
    <source>
        <dbReference type="SAM" id="SignalP"/>
    </source>
</evidence>
<dbReference type="CDD" id="cd07185">
    <property type="entry name" value="OmpA_C-like"/>
    <property type="match status" value="1"/>
</dbReference>
<evidence type="ECO:0000256" key="1">
    <source>
        <dbReference type="PROSITE-ProRule" id="PRU00473"/>
    </source>
</evidence>
<dbReference type="PROSITE" id="PS51123">
    <property type="entry name" value="OMPA_2"/>
    <property type="match status" value="1"/>
</dbReference>
<reference evidence="4 5" key="1">
    <citation type="submission" date="2023-09" db="EMBL/GenBank/DDBJ databases">
        <authorList>
            <person name="Rey-Velasco X."/>
        </authorList>
    </citation>
    <scope>NUCLEOTIDE SEQUENCE [LARGE SCALE GENOMIC DNA]</scope>
    <source>
        <strain evidence="4 5">W409</strain>
    </source>
</reference>
<protein>
    <submittedName>
        <fullName evidence="4">OmpA family protein</fullName>
    </submittedName>
</protein>
<feature type="domain" description="OmpA-like" evidence="3">
    <location>
        <begin position="174"/>
        <end position="290"/>
    </location>
</feature>
<feature type="chain" id="PRO_5043690121" evidence="2">
    <location>
        <begin position="22"/>
        <end position="290"/>
    </location>
</feature>
<dbReference type="PRINTS" id="PR01023">
    <property type="entry name" value="NAFLGMOTY"/>
</dbReference>
<name>A0AAW8R0X2_9ALTE</name>
<dbReference type="SUPFAM" id="SSF103088">
    <property type="entry name" value="OmpA-like"/>
    <property type="match status" value="1"/>
</dbReference>
<keyword evidence="5" id="KW-1185">Reference proteome</keyword>
<proteinExistence type="predicted"/>
<dbReference type="InterPro" id="IPR006665">
    <property type="entry name" value="OmpA-like"/>
</dbReference>
<comment type="caution">
    <text evidence="4">The sequence shown here is derived from an EMBL/GenBank/DDBJ whole genome shotgun (WGS) entry which is preliminary data.</text>
</comment>